<evidence type="ECO:0000256" key="3">
    <source>
        <dbReference type="ARBA" id="ARBA00022679"/>
    </source>
</evidence>
<dbReference type="SMART" id="SM00825">
    <property type="entry name" value="PKS_KS"/>
    <property type="match status" value="1"/>
</dbReference>
<evidence type="ECO:0000256" key="1">
    <source>
        <dbReference type="ARBA" id="ARBA00022450"/>
    </source>
</evidence>
<dbReference type="GO" id="GO:0004315">
    <property type="term" value="F:3-oxoacyl-[acyl-carrier-protein] synthase activity"/>
    <property type="evidence" value="ECO:0007669"/>
    <property type="project" value="InterPro"/>
</dbReference>
<gene>
    <name evidence="7" type="ORF">Pflav_013330</name>
</gene>
<dbReference type="InterPro" id="IPR014031">
    <property type="entry name" value="Ketoacyl_synth_C"/>
</dbReference>
<dbReference type="SUPFAM" id="SSF53901">
    <property type="entry name" value="Thiolase-like"/>
    <property type="match status" value="1"/>
</dbReference>
<evidence type="ECO:0000256" key="5">
    <source>
        <dbReference type="SAM" id="MobiDB-lite"/>
    </source>
</evidence>
<dbReference type="PANTHER" id="PTHR43775">
    <property type="entry name" value="FATTY ACID SYNTHASE"/>
    <property type="match status" value="1"/>
</dbReference>
<dbReference type="Pfam" id="PF02801">
    <property type="entry name" value="Ketoacyl-synt_C"/>
    <property type="match status" value="1"/>
</dbReference>
<dbReference type="CDD" id="cd00833">
    <property type="entry name" value="PKS"/>
    <property type="match status" value="1"/>
</dbReference>
<comment type="similarity">
    <text evidence="4">Belongs to the thiolase-like superfamily. Beta-ketoacyl-ACP synthases family.</text>
</comment>
<reference evidence="7 8" key="2">
    <citation type="submission" date="2020-03" db="EMBL/GenBank/DDBJ databases">
        <authorList>
            <person name="Ichikawa N."/>
            <person name="Kimura A."/>
            <person name="Kitahashi Y."/>
            <person name="Uohara A."/>
        </authorList>
    </citation>
    <scope>NUCLEOTIDE SEQUENCE [LARGE SCALE GENOMIC DNA]</scope>
    <source>
        <strain evidence="7 8">NBRC 107702</strain>
    </source>
</reference>
<dbReference type="Pfam" id="PF16197">
    <property type="entry name" value="KAsynt_C_assoc"/>
    <property type="match status" value="1"/>
</dbReference>
<evidence type="ECO:0000259" key="6">
    <source>
        <dbReference type="PROSITE" id="PS52004"/>
    </source>
</evidence>
<feature type="compositionally biased region" description="Low complexity" evidence="5">
    <location>
        <begin position="540"/>
        <end position="557"/>
    </location>
</feature>
<dbReference type="GO" id="GO:0004312">
    <property type="term" value="F:fatty acid synthase activity"/>
    <property type="evidence" value="ECO:0007669"/>
    <property type="project" value="TreeGrafter"/>
</dbReference>
<evidence type="ECO:0000313" key="7">
    <source>
        <dbReference type="EMBL" id="BCB74923.1"/>
    </source>
</evidence>
<proteinExistence type="inferred from homology"/>
<dbReference type="InterPro" id="IPR018201">
    <property type="entry name" value="Ketoacyl_synth_AS"/>
</dbReference>
<dbReference type="Gene3D" id="3.40.47.10">
    <property type="match status" value="1"/>
</dbReference>
<dbReference type="PANTHER" id="PTHR43775:SF37">
    <property type="entry name" value="SI:DKEY-61P9.11"/>
    <property type="match status" value="1"/>
</dbReference>
<keyword evidence="1" id="KW-0596">Phosphopantetheine</keyword>
<dbReference type="PROSITE" id="PS52004">
    <property type="entry name" value="KS3_2"/>
    <property type="match status" value="1"/>
</dbReference>
<dbReference type="GO" id="GO:0071770">
    <property type="term" value="P:DIM/DIP cell wall layer assembly"/>
    <property type="evidence" value="ECO:0007669"/>
    <property type="project" value="TreeGrafter"/>
</dbReference>
<evidence type="ECO:0000256" key="2">
    <source>
        <dbReference type="ARBA" id="ARBA00022553"/>
    </source>
</evidence>
<dbReference type="InterPro" id="IPR032821">
    <property type="entry name" value="PKS_assoc"/>
</dbReference>
<dbReference type="Pfam" id="PF00109">
    <property type="entry name" value="ketoacyl-synt"/>
    <property type="match status" value="1"/>
</dbReference>
<protein>
    <recommendedName>
        <fullName evidence="6">Ketosynthase family 3 (KS3) domain-containing protein</fullName>
    </recommendedName>
</protein>
<evidence type="ECO:0000256" key="4">
    <source>
        <dbReference type="RuleBase" id="RU003694"/>
    </source>
</evidence>
<dbReference type="GO" id="GO:0005886">
    <property type="term" value="C:plasma membrane"/>
    <property type="evidence" value="ECO:0007669"/>
    <property type="project" value="TreeGrafter"/>
</dbReference>
<dbReference type="InterPro" id="IPR020841">
    <property type="entry name" value="PKS_Beta-ketoAc_synthase_dom"/>
</dbReference>
<dbReference type="GO" id="GO:0006633">
    <property type="term" value="P:fatty acid biosynthetic process"/>
    <property type="evidence" value="ECO:0007669"/>
    <property type="project" value="InterPro"/>
</dbReference>
<sequence>MRKHPEDQQGRYRWGGFIDDVDKFDPLFFGISPAEAEMMDPQQRVLLETVWAAIEDSGYRPSQLAGRDVGLFAGVQFSDYQHLLHEAGVLNAQVGLGNEHSIVVNRISYLLDLRGPSEPVNTACSSSLVAVHRAVQSIRNGESSMAIAGGIALNLAPFSTVAAAMMGLLSPQGRCRTLDRGADGYVKGEGVGVVVLKTLSQAVADGDTIYAVIRGTSVNHGGRAASITAPSTAAQAALLREAVEEAGVGPESIGYLELHGTGTELGDPVEINGIKSAFRQLAGSRGSRLPAEPYCGVGSVKTNIGHLEPASGIAGLIKVILSMRHATLPGLVHLDEMNPYVDLRDSPFYPVREAVPWQRLTSPDGRTLPRRAGVSSFGFGGVNAHVFLEEYPAGAPAPAAPSRDRVYLFSAKTPAALDSALDRFLEWLDRWGAVRRRHRMWTTSSSPCARAGKSSPSGWRSWRPACPSWTAGCGPSGAPRTIPMSTVDTPGRLEPEPHSQVRRTSSRPRGWPVSRCSGPARSRSGRPAGCRCPATPSTAPGTGSPRRSAGSRRATSAARRHSPASHTSAPCCATSCWTGSS</sequence>
<keyword evidence="8" id="KW-1185">Reference proteome</keyword>
<keyword evidence="3 4" id="KW-0808">Transferase</keyword>
<feature type="region of interest" description="Disordered" evidence="5">
    <location>
        <begin position="473"/>
        <end position="581"/>
    </location>
</feature>
<accession>A0A6F8XM90</accession>
<reference evidence="7 8" key="1">
    <citation type="submission" date="2020-03" db="EMBL/GenBank/DDBJ databases">
        <title>Whole genome shotgun sequence of Phytohabitans flavus NBRC 107702.</title>
        <authorList>
            <person name="Komaki H."/>
            <person name="Tamura T."/>
        </authorList>
    </citation>
    <scope>NUCLEOTIDE SEQUENCE [LARGE SCALE GENOMIC DNA]</scope>
    <source>
        <strain evidence="7 8">NBRC 107702</strain>
    </source>
</reference>
<name>A0A6F8XM90_9ACTN</name>
<dbReference type="GO" id="GO:0005737">
    <property type="term" value="C:cytoplasm"/>
    <property type="evidence" value="ECO:0007669"/>
    <property type="project" value="TreeGrafter"/>
</dbReference>
<dbReference type="InterPro" id="IPR050091">
    <property type="entry name" value="PKS_NRPS_Biosynth_Enz"/>
</dbReference>
<feature type="domain" description="Ketosynthase family 3 (KS3)" evidence="6">
    <location>
        <begin position="1"/>
        <end position="390"/>
    </location>
</feature>
<keyword evidence="2" id="KW-0597">Phosphoprotein</keyword>
<dbReference type="EMBL" id="AP022870">
    <property type="protein sequence ID" value="BCB74923.1"/>
    <property type="molecule type" value="Genomic_DNA"/>
</dbReference>
<evidence type="ECO:0000313" key="8">
    <source>
        <dbReference type="Proteomes" id="UP000502508"/>
    </source>
</evidence>
<dbReference type="Proteomes" id="UP000502508">
    <property type="component" value="Chromosome"/>
</dbReference>
<dbReference type="KEGG" id="pfla:Pflav_013330"/>
<dbReference type="InterPro" id="IPR014030">
    <property type="entry name" value="Ketoacyl_synth_N"/>
</dbReference>
<dbReference type="InterPro" id="IPR016039">
    <property type="entry name" value="Thiolase-like"/>
</dbReference>
<dbReference type="PROSITE" id="PS00606">
    <property type="entry name" value="KS3_1"/>
    <property type="match status" value="1"/>
</dbReference>
<dbReference type="AlphaFoldDB" id="A0A6F8XM90"/>
<organism evidence="7 8">
    <name type="scientific">Phytohabitans flavus</name>
    <dbReference type="NCBI Taxonomy" id="1076124"/>
    <lineage>
        <taxon>Bacteria</taxon>
        <taxon>Bacillati</taxon>
        <taxon>Actinomycetota</taxon>
        <taxon>Actinomycetes</taxon>
        <taxon>Micromonosporales</taxon>
        <taxon>Micromonosporaceae</taxon>
    </lineage>
</organism>